<keyword evidence="1" id="KW-0472">Membrane</keyword>
<protein>
    <submittedName>
        <fullName evidence="2">PilW family protein</fullName>
    </submittedName>
</protein>
<keyword evidence="1" id="KW-0812">Transmembrane</keyword>
<dbReference type="Pfam" id="PF16074">
    <property type="entry name" value="PilW"/>
    <property type="match status" value="1"/>
</dbReference>
<evidence type="ECO:0000313" key="3">
    <source>
        <dbReference type="Proteomes" id="UP001595457"/>
    </source>
</evidence>
<dbReference type="NCBIfam" id="TIGR02532">
    <property type="entry name" value="IV_pilin_GFxxxE"/>
    <property type="match status" value="1"/>
</dbReference>
<proteinExistence type="predicted"/>
<evidence type="ECO:0000256" key="1">
    <source>
        <dbReference type="SAM" id="Phobius"/>
    </source>
</evidence>
<dbReference type="EMBL" id="JBHRSJ010000034">
    <property type="protein sequence ID" value="MFC2974162.1"/>
    <property type="molecule type" value="Genomic_DNA"/>
</dbReference>
<name>A0ABV7AXH4_9GAMM</name>
<gene>
    <name evidence="2" type="ORF">ACFOJE_18350</name>
</gene>
<feature type="transmembrane region" description="Helical" evidence="1">
    <location>
        <begin position="12"/>
        <end position="34"/>
    </location>
</feature>
<comment type="caution">
    <text evidence="2">The sequence shown here is derived from an EMBL/GenBank/DDBJ whole genome shotgun (WGS) entry which is preliminary data.</text>
</comment>
<dbReference type="RefSeq" id="WP_377816161.1">
    <property type="nucleotide sequence ID" value="NZ_JBHRSJ010000034.1"/>
</dbReference>
<reference evidence="3" key="1">
    <citation type="journal article" date="2019" name="Int. J. Syst. Evol. Microbiol.">
        <title>The Global Catalogue of Microorganisms (GCM) 10K type strain sequencing project: providing services to taxonomists for standard genome sequencing and annotation.</title>
        <authorList>
            <consortium name="The Broad Institute Genomics Platform"/>
            <consortium name="The Broad Institute Genome Sequencing Center for Infectious Disease"/>
            <person name="Wu L."/>
            <person name="Ma J."/>
        </authorList>
    </citation>
    <scope>NUCLEOTIDE SEQUENCE [LARGE SCALE GENOMIC DNA]</scope>
    <source>
        <strain evidence="3">KCTC 62195</strain>
    </source>
</reference>
<keyword evidence="1" id="KW-1133">Transmembrane helix</keyword>
<sequence>MGMRFSQRGLSLVELMIAMAIGLFLILGATEVLLATKRSQSLNEELARSQERIRFTKEWLTRDLRQLGYSGCGSRNKHFVALDEDSTDLSFTFVNMTDLVDPDARLLGVTGFDGDHLPSDLGGVASWRPDDAPDGYPRSDILTLGSVQPGLRIISKDATANANLRVIAVDSDRQCSSANGNKSTPAPSGLCEGDLLIAADCDQAVLFVGTNVKTVSGCGADIASCTQVVHSEANTGGAGNSASVWQKQVERFGTGAELIRIAGASYFVGLSGLTGEPALMRCEQPCAGSDQWEELVPGVENLQVWYRRGSESDFLRADQITSSSDWERITALRISAVVRSPTSGGEAVRLAFDGESCESPLADGATPLSFADGRNRQKLCFTVALRNRLK</sequence>
<evidence type="ECO:0000313" key="2">
    <source>
        <dbReference type="EMBL" id="MFC2974162.1"/>
    </source>
</evidence>
<dbReference type="Pfam" id="PF07963">
    <property type="entry name" value="N_methyl"/>
    <property type="match status" value="1"/>
</dbReference>
<dbReference type="PROSITE" id="PS00409">
    <property type="entry name" value="PROKAR_NTER_METHYL"/>
    <property type="match status" value="1"/>
</dbReference>
<dbReference type="InterPro" id="IPR012902">
    <property type="entry name" value="N_methyl_site"/>
</dbReference>
<accession>A0ABV7AXH4</accession>
<keyword evidence="3" id="KW-1185">Reference proteome</keyword>
<organism evidence="2 3">
    <name type="scientific">Azotobacter bryophylli</name>
    <dbReference type="NCBI Taxonomy" id="1986537"/>
    <lineage>
        <taxon>Bacteria</taxon>
        <taxon>Pseudomonadati</taxon>
        <taxon>Pseudomonadota</taxon>
        <taxon>Gammaproteobacteria</taxon>
        <taxon>Pseudomonadales</taxon>
        <taxon>Pseudomonadaceae</taxon>
        <taxon>Azotobacter</taxon>
    </lineage>
</organism>
<dbReference type="Proteomes" id="UP001595457">
    <property type="component" value="Unassembled WGS sequence"/>
</dbReference>
<dbReference type="InterPro" id="IPR032092">
    <property type="entry name" value="PilW"/>
</dbReference>